<organism evidence="2">
    <name type="scientific">Synechococcus sp. SB0676_bin_10</name>
    <dbReference type="NCBI Taxonomy" id="2604869"/>
    <lineage>
        <taxon>Bacteria</taxon>
        <taxon>Bacillati</taxon>
        <taxon>Cyanobacteriota</taxon>
        <taxon>Cyanophyceae</taxon>
        <taxon>Synechococcales</taxon>
        <taxon>Synechococcaceae</taxon>
        <taxon>Synechococcus</taxon>
    </lineage>
</organism>
<feature type="domain" description="MmeI-like N-terminal" evidence="1">
    <location>
        <begin position="22"/>
        <end position="178"/>
    </location>
</feature>
<accession>A0A6B1FCK5</accession>
<dbReference type="AlphaFoldDB" id="A0A6B1FCK5"/>
<dbReference type="InterPro" id="IPR046817">
    <property type="entry name" value="MmeI_N"/>
</dbReference>
<name>A0A6B1FCK5_9SYNE</name>
<comment type="caution">
    <text evidence="2">The sequence shown here is derived from an EMBL/GenBank/DDBJ whole genome shotgun (WGS) entry which is preliminary data.</text>
</comment>
<protein>
    <submittedName>
        <fullName evidence="2">Type I restriction enzyme HsdR N-terminal domain-containing protein</fullName>
    </submittedName>
</protein>
<dbReference type="Pfam" id="PF20464">
    <property type="entry name" value="MmeI_N"/>
    <property type="match status" value="1"/>
</dbReference>
<evidence type="ECO:0000259" key="1">
    <source>
        <dbReference type="Pfam" id="PF20464"/>
    </source>
</evidence>
<proteinExistence type="predicted"/>
<sequence length="241" mass="29480">MMCHMHGQGELSDEQETRIRRRAEQFVQRWQNRHDLTESRESQTFINEFFGIFDIDRFASNIRFEYNIYQNQQRRRIDVFWPDVILIENKSPGEKLDRALEQVRTYLHMLRRDKFRYVLINNFRWFIIYRVQRENQEITMSRCASFPIEDLPNQVHRFYYFLDYKHSETIKEIIEKPVEKVIEKPIEIEKIIKEIVYKTRYGILILASSLSLAFGYIISDGQPREYLERFIEVSTREESTR</sequence>
<dbReference type="EMBL" id="VYDO01000109">
    <property type="protein sequence ID" value="MYG38022.1"/>
    <property type="molecule type" value="Genomic_DNA"/>
</dbReference>
<reference evidence="2" key="1">
    <citation type="submission" date="2019-09" db="EMBL/GenBank/DDBJ databases">
        <title>Characterisation of the sponge microbiome using genome-centric metagenomics.</title>
        <authorList>
            <person name="Engelberts J.P."/>
            <person name="Robbins S.J."/>
            <person name="De Goeij J.M."/>
            <person name="Aranda M."/>
            <person name="Bell S.C."/>
            <person name="Webster N.S."/>
        </authorList>
    </citation>
    <scope>NUCLEOTIDE SEQUENCE</scope>
    <source>
        <strain evidence="2">SB0676_bin_10</strain>
    </source>
</reference>
<evidence type="ECO:0000313" key="2">
    <source>
        <dbReference type="EMBL" id="MYG38022.1"/>
    </source>
</evidence>
<gene>
    <name evidence="2" type="ORF">F4162_03250</name>
</gene>